<evidence type="ECO:0000256" key="1">
    <source>
        <dbReference type="ARBA" id="ARBA00004141"/>
    </source>
</evidence>
<feature type="transmembrane region" description="Helical" evidence="6">
    <location>
        <begin position="81"/>
        <end position="99"/>
    </location>
</feature>
<evidence type="ECO:0000259" key="7">
    <source>
        <dbReference type="Pfam" id="PF00892"/>
    </source>
</evidence>
<gene>
    <name evidence="8" type="ORF">SAMN04489812_1916</name>
</gene>
<dbReference type="PANTHER" id="PTHR32322">
    <property type="entry name" value="INNER MEMBRANE TRANSPORTER"/>
    <property type="match status" value="1"/>
</dbReference>
<name>A0A1H1S894_9ACTN</name>
<evidence type="ECO:0000256" key="3">
    <source>
        <dbReference type="ARBA" id="ARBA00022692"/>
    </source>
</evidence>
<comment type="subcellular location">
    <subcellularLocation>
        <location evidence="1">Membrane</location>
        <topology evidence="1">Multi-pass membrane protein</topology>
    </subcellularLocation>
</comment>
<protein>
    <submittedName>
        <fullName evidence="8">Permease of the drug/metabolite transporter (DMT) superfamily</fullName>
    </submittedName>
</protein>
<feature type="transmembrane region" description="Helical" evidence="6">
    <location>
        <begin position="279"/>
        <end position="298"/>
    </location>
</feature>
<evidence type="ECO:0000256" key="5">
    <source>
        <dbReference type="ARBA" id="ARBA00023136"/>
    </source>
</evidence>
<accession>A0A1H1S894</accession>
<dbReference type="Pfam" id="PF00892">
    <property type="entry name" value="EamA"/>
    <property type="match status" value="2"/>
</dbReference>
<dbReference type="EMBL" id="LT629772">
    <property type="protein sequence ID" value="SDS44197.1"/>
    <property type="molecule type" value="Genomic_DNA"/>
</dbReference>
<dbReference type="GO" id="GO:0016020">
    <property type="term" value="C:membrane"/>
    <property type="evidence" value="ECO:0007669"/>
    <property type="project" value="UniProtKB-SubCell"/>
</dbReference>
<comment type="similarity">
    <text evidence="2">Belongs to the EamA transporter family.</text>
</comment>
<feature type="transmembrane region" description="Helical" evidence="6">
    <location>
        <begin position="256"/>
        <end position="273"/>
    </location>
</feature>
<dbReference type="InterPro" id="IPR050638">
    <property type="entry name" value="AA-Vitamin_Transporters"/>
</dbReference>
<feature type="transmembrane region" description="Helical" evidence="6">
    <location>
        <begin position="51"/>
        <end position="69"/>
    </location>
</feature>
<dbReference type="PANTHER" id="PTHR32322:SF2">
    <property type="entry name" value="EAMA DOMAIN-CONTAINING PROTEIN"/>
    <property type="match status" value="1"/>
</dbReference>
<dbReference type="InterPro" id="IPR037185">
    <property type="entry name" value="EmrE-like"/>
</dbReference>
<dbReference type="Proteomes" id="UP000199103">
    <property type="component" value="Chromosome I"/>
</dbReference>
<proteinExistence type="inferred from homology"/>
<keyword evidence="4 6" id="KW-1133">Transmembrane helix</keyword>
<keyword evidence="9" id="KW-1185">Reference proteome</keyword>
<feature type="domain" description="EamA" evidence="7">
    <location>
        <begin position="162"/>
        <end position="294"/>
    </location>
</feature>
<evidence type="ECO:0000256" key="6">
    <source>
        <dbReference type="SAM" id="Phobius"/>
    </source>
</evidence>
<keyword evidence="3 6" id="KW-0812">Transmembrane</keyword>
<reference evidence="8 9" key="1">
    <citation type="submission" date="2016-10" db="EMBL/GenBank/DDBJ databases">
        <authorList>
            <person name="de Groot N.N."/>
        </authorList>
    </citation>
    <scope>NUCLEOTIDE SEQUENCE [LARGE SCALE GENOMIC DNA]</scope>
    <source>
        <strain evidence="8 9">DSM 21800</strain>
    </source>
</reference>
<evidence type="ECO:0000256" key="4">
    <source>
        <dbReference type="ARBA" id="ARBA00022989"/>
    </source>
</evidence>
<feature type="transmembrane region" description="Helical" evidence="6">
    <location>
        <begin position="193"/>
        <end position="215"/>
    </location>
</feature>
<feature type="transmembrane region" description="Helical" evidence="6">
    <location>
        <begin position="221"/>
        <end position="244"/>
    </location>
</feature>
<dbReference type="AlphaFoldDB" id="A0A1H1S894"/>
<evidence type="ECO:0000313" key="8">
    <source>
        <dbReference type="EMBL" id="SDS44197.1"/>
    </source>
</evidence>
<evidence type="ECO:0000256" key="2">
    <source>
        <dbReference type="ARBA" id="ARBA00007362"/>
    </source>
</evidence>
<feature type="domain" description="EamA" evidence="7">
    <location>
        <begin position="20"/>
        <end position="150"/>
    </location>
</feature>
<feature type="transmembrane region" description="Helical" evidence="6">
    <location>
        <begin position="105"/>
        <end position="125"/>
    </location>
</feature>
<feature type="transmembrane region" description="Helical" evidence="6">
    <location>
        <begin position="161"/>
        <end position="181"/>
    </location>
</feature>
<feature type="transmembrane region" description="Helical" evidence="6">
    <location>
        <begin position="137"/>
        <end position="155"/>
    </location>
</feature>
<keyword evidence="5 6" id="KW-0472">Membrane</keyword>
<dbReference type="InterPro" id="IPR000620">
    <property type="entry name" value="EamA_dom"/>
</dbReference>
<sequence length="310" mass="32272">MHTVRRYAAGAGRSGGAVRVLAGLALVVLWSSGFVGAQLGARQASAITLLAWRYLITSAILLVGCLIVRPCFTRAEVVRQIVLGLVCQLGYLVPVYLGVQYGVHAGTVSLIAAIQPLFVAVLAGPLLGERGNALQRIGLLVGFAGVLVVVSGDIRLGQAPWWAYLLPVAGVLSLGSGTLLGRRWRASSFLMSLTVQTGTAAVGMLVIATLTGQLAPPVTPGFAVAAGWVAILSGLGGYGAYLLVLRSQGATAASSWLYLSPPVTMLWTWLMFGDRIAPLGILGLFITAAGVLLSTGDLRNLRGRISRSGR</sequence>
<dbReference type="SUPFAM" id="SSF103481">
    <property type="entry name" value="Multidrug resistance efflux transporter EmrE"/>
    <property type="match status" value="2"/>
</dbReference>
<organism evidence="8 9">
    <name type="scientific">Microlunatus soli</name>
    <dbReference type="NCBI Taxonomy" id="630515"/>
    <lineage>
        <taxon>Bacteria</taxon>
        <taxon>Bacillati</taxon>
        <taxon>Actinomycetota</taxon>
        <taxon>Actinomycetes</taxon>
        <taxon>Propionibacteriales</taxon>
        <taxon>Propionibacteriaceae</taxon>
        <taxon>Microlunatus</taxon>
    </lineage>
</organism>
<feature type="transmembrane region" description="Helical" evidence="6">
    <location>
        <begin position="20"/>
        <end position="39"/>
    </location>
</feature>
<evidence type="ECO:0000313" key="9">
    <source>
        <dbReference type="Proteomes" id="UP000199103"/>
    </source>
</evidence>